<dbReference type="Gene3D" id="1.10.3210.10">
    <property type="entry name" value="Hypothetical protein af1432"/>
    <property type="match status" value="1"/>
</dbReference>
<dbReference type="FunFam" id="1.10.3210.10:FF:000035">
    <property type="entry name" value="HD family hydrolase"/>
    <property type="match status" value="1"/>
</dbReference>
<reference evidence="12" key="1">
    <citation type="submission" date="2016-11" db="UniProtKB">
        <authorList>
            <consortium name="WormBaseParasite"/>
        </authorList>
    </citation>
    <scope>IDENTIFICATION</scope>
</reference>
<evidence type="ECO:0000256" key="7">
    <source>
        <dbReference type="ARBA" id="ARBA00022723"/>
    </source>
</evidence>
<dbReference type="Pfam" id="PF13023">
    <property type="entry name" value="HD_3"/>
    <property type="match status" value="1"/>
</dbReference>
<dbReference type="InterPro" id="IPR003607">
    <property type="entry name" value="HD/PDEase_dom"/>
</dbReference>
<keyword evidence="9" id="KW-0131">Cell cycle</keyword>
<evidence type="ECO:0000259" key="10">
    <source>
        <dbReference type="SMART" id="SM00471"/>
    </source>
</evidence>
<dbReference type="PANTHER" id="PTHR11845:SF13">
    <property type="entry name" value="5'-DEOXYNUCLEOTIDASE HDDC2"/>
    <property type="match status" value="1"/>
</dbReference>
<proteinExistence type="inferred from homology"/>
<evidence type="ECO:0000313" key="11">
    <source>
        <dbReference type="Proteomes" id="UP000095283"/>
    </source>
</evidence>
<dbReference type="GO" id="GO:0002953">
    <property type="term" value="F:5'-deoxynucleotidase activity"/>
    <property type="evidence" value="ECO:0007669"/>
    <property type="project" value="UniProtKB-EC"/>
</dbReference>
<dbReference type="GO" id="GO:0034501">
    <property type="term" value="P:protein localization to kinetochore"/>
    <property type="evidence" value="ECO:0007669"/>
    <property type="project" value="UniProtKB-UniRule"/>
</dbReference>
<evidence type="ECO:0000256" key="8">
    <source>
        <dbReference type="ARBA" id="ARBA00022801"/>
    </source>
</evidence>
<dbReference type="WBParaSite" id="Hba_17278">
    <property type="protein sequence ID" value="Hba_17278"/>
    <property type="gene ID" value="Hba_17278"/>
</dbReference>
<name>A0A1I7XHV6_HETBA</name>
<evidence type="ECO:0000256" key="9">
    <source>
        <dbReference type="RuleBase" id="RU369076"/>
    </source>
</evidence>
<evidence type="ECO:0000256" key="2">
    <source>
        <dbReference type="ARBA" id="ARBA00001936"/>
    </source>
</evidence>
<comment type="catalytic activity">
    <reaction evidence="1">
        <text>a 2'-deoxyribonucleoside 5'-phosphate + H2O = a 2'-deoxyribonucleoside + phosphate</text>
        <dbReference type="Rhea" id="RHEA:36167"/>
        <dbReference type="ChEBI" id="CHEBI:15377"/>
        <dbReference type="ChEBI" id="CHEBI:18274"/>
        <dbReference type="ChEBI" id="CHEBI:43474"/>
        <dbReference type="ChEBI" id="CHEBI:65317"/>
        <dbReference type="EC" id="3.1.3.89"/>
    </reaction>
</comment>
<comment type="similarity">
    <text evidence="9">Belongs to the ZWILCH family.</text>
</comment>
<keyword evidence="7" id="KW-0479">Metal-binding</keyword>
<comment type="subunit">
    <text evidence="6">Homodimer.</text>
</comment>
<keyword evidence="9" id="KW-0498">Mitosis</keyword>
<protein>
    <recommendedName>
        <fullName evidence="9">Protein zwilch</fullName>
    </recommendedName>
</protein>
<feature type="domain" description="HD/PDEase" evidence="10">
    <location>
        <begin position="509"/>
        <end position="627"/>
    </location>
</feature>
<dbReference type="GO" id="GO:0046872">
    <property type="term" value="F:metal ion binding"/>
    <property type="evidence" value="ECO:0007669"/>
    <property type="project" value="UniProtKB-KW"/>
</dbReference>
<evidence type="ECO:0000256" key="5">
    <source>
        <dbReference type="ARBA" id="ARBA00009999"/>
    </source>
</evidence>
<dbReference type="Pfam" id="PF09817">
    <property type="entry name" value="Zwilch"/>
    <property type="match status" value="1"/>
</dbReference>
<comment type="subunit">
    <text evidence="9">Component of the RZZ complex.</text>
</comment>
<keyword evidence="9" id="KW-0132">Cell division</keyword>
<dbReference type="SUPFAM" id="SSF109604">
    <property type="entry name" value="HD-domain/PDEase-like"/>
    <property type="match status" value="1"/>
</dbReference>
<evidence type="ECO:0000313" key="12">
    <source>
        <dbReference type="WBParaSite" id="Hba_17278"/>
    </source>
</evidence>
<dbReference type="AlphaFoldDB" id="A0A1I7XHV6"/>
<evidence type="ECO:0000256" key="6">
    <source>
        <dbReference type="ARBA" id="ARBA00011738"/>
    </source>
</evidence>
<sequence>MEVVITREQLESFNTLSSVIPKVQPGPDEVLLEPEKETNMEVSEKMGERSMDSEDFNSSGSPLKFEFLTLYKLQREGQWKDGRHGDKSDSILKAMRLRFGKNMERRSKAKAVYNCDTYLSAPPPSAIALFHFSPGWKDNRITLQERTRELEHLLSLADTLTNNSEMIWPQDEMLNVTVNERVENLISDSKGMQRDNTEGGRRFILIEDTLFLQYIIILDYFQLHDDNKSMMARLVRDSLSGDLLLPRLEAFTPIQMLLEIGIERFRRDMIHEFVMHGFITNEADLSAWVRASASPEDRAQALLPIHLALQTMLEVKKHLVITPHLLTNMTRSVLSKYCAERITDITKIFYETEVALIDVHPEIMQSALPQIWTNDTTYLYGGSIMAHTLTHFARQTQFEFIENKIEKEERLEEHVERADLILVYNAMVDSWQEAVQEILIKHPTLRKISSNKNFQREALALLFSCGDNKFKKVLNEFTGMCMKVFDLLSALDKLKHLKRTGWVKMEIPEPETVACHMYRMAVLAMALNGQIEGLDVVRAIKMSLVHDLAEAFVGDITPFCGVKDEDKFERESIAIQQIAAFVPKEYVGGEWIELWREYEANDTLTAKTVKHLDKFDMIVQAFDYEQKYDIDLSQFFNSTKASFNLEPFIGWNSELRDRREKWLKKKGC</sequence>
<comment type="function">
    <text evidence="4">Catalyzes the dephosphorylation of the nucleoside 5'-monophosphates deoxyadenosine monophosphate (dAMP), deoxycytidine monophosphate (dCMP), deoxyguanosine monophosphate (dGMP) and deoxythymidine monophosphate (dTMP).</text>
</comment>
<dbReference type="InterPro" id="IPR039356">
    <property type="entry name" value="YfbR/HDDC2"/>
</dbReference>
<dbReference type="Gene3D" id="1.20.58.730">
    <property type="match status" value="1"/>
</dbReference>
<organism evidence="11 12">
    <name type="scientific">Heterorhabditis bacteriophora</name>
    <name type="common">Entomopathogenic nematode worm</name>
    <dbReference type="NCBI Taxonomy" id="37862"/>
    <lineage>
        <taxon>Eukaryota</taxon>
        <taxon>Metazoa</taxon>
        <taxon>Ecdysozoa</taxon>
        <taxon>Nematoda</taxon>
        <taxon>Chromadorea</taxon>
        <taxon>Rhabditida</taxon>
        <taxon>Rhabditina</taxon>
        <taxon>Rhabditomorpha</taxon>
        <taxon>Strongyloidea</taxon>
        <taxon>Heterorhabditidae</taxon>
        <taxon>Heterorhabditis</taxon>
    </lineage>
</organism>
<dbReference type="SMART" id="SM00471">
    <property type="entry name" value="HDc"/>
    <property type="match status" value="1"/>
</dbReference>
<comment type="cofactor">
    <cofactor evidence="2">
        <name>Mn(2+)</name>
        <dbReference type="ChEBI" id="CHEBI:29035"/>
    </cofactor>
</comment>
<evidence type="ECO:0000256" key="3">
    <source>
        <dbReference type="ARBA" id="ARBA00001941"/>
    </source>
</evidence>
<keyword evidence="9" id="KW-0158">Chromosome</keyword>
<dbReference type="Proteomes" id="UP000095283">
    <property type="component" value="Unplaced"/>
</dbReference>
<dbReference type="InterPro" id="IPR018630">
    <property type="entry name" value="Zwilch"/>
</dbReference>
<keyword evidence="9" id="KW-0137">Centromere</keyword>
<dbReference type="GO" id="GO:0007094">
    <property type="term" value="P:mitotic spindle assembly checkpoint signaling"/>
    <property type="evidence" value="ECO:0007669"/>
    <property type="project" value="UniProtKB-UniRule"/>
</dbReference>
<dbReference type="GO" id="GO:0051301">
    <property type="term" value="P:cell division"/>
    <property type="evidence" value="ECO:0007669"/>
    <property type="project" value="UniProtKB-UniRule"/>
</dbReference>
<comment type="cofactor">
    <cofactor evidence="3">
        <name>Co(2+)</name>
        <dbReference type="ChEBI" id="CHEBI:48828"/>
    </cofactor>
</comment>
<dbReference type="PANTHER" id="PTHR11845">
    <property type="entry name" value="5'-DEOXYNUCLEOTIDASE HDDC2"/>
    <property type="match status" value="1"/>
</dbReference>
<comment type="function">
    <text evidence="9">Essential component of the mitotic checkpoint, which prevents cells from prematurely exiting mitosis. Required for the assembly of the dynein-dynactin and MAD1-MAD2 complexes onto kinetochores. Its function related to the spindle assembly machinery is proposed to depend on its association in the mitotic RZZ complex.</text>
</comment>
<keyword evidence="8" id="KW-0378">Hydrolase</keyword>
<comment type="subcellular location">
    <subcellularLocation>
        <location evidence="9">Chromosome</location>
        <location evidence="9">Centromere</location>
        <location evidence="9">Kinetochore</location>
    </subcellularLocation>
</comment>
<evidence type="ECO:0000256" key="4">
    <source>
        <dbReference type="ARBA" id="ARBA00004074"/>
    </source>
</evidence>
<keyword evidence="11" id="KW-1185">Reference proteome</keyword>
<accession>A0A1I7XHV6</accession>
<comment type="similarity">
    <text evidence="5">Belongs to the HDDC2 family.</text>
</comment>
<dbReference type="InterPro" id="IPR006674">
    <property type="entry name" value="HD_domain"/>
</dbReference>
<dbReference type="GO" id="GO:0005737">
    <property type="term" value="C:cytoplasm"/>
    <property type="evidence" value="ECO:0007669"/>
    <property type="project" value="TreeGrafter"/>
</dbReference>
<evidence type="ECO:0000256" key="1">
    <source>
        <dbReference type="ARBA" id="ARBA00001638"/>
    </source>
</evidence>
<keyword evidence="9" id="KW-0995">Kinetochore</keyword>
<dbReference type="GO" id="GO:1990423">
    <property type="term" value="C:RZZ complex"/>
    <property type="evidence" value="ECO:0007669"/>
    <property type="project" value="UniProtKB-UniRule"/>
</dbReference>